<dbReference type="Proteomes" id="UP000887578">
    <property type="component" value="Unplaced"/>
</dbReference>
<dbReference type="AlphaFoldDB" id="A0A914QMG2"/>
<keyword evidence="1" id="KW-0732">Signal</keyword>
<reference evidence="3" key="1">
    <citation type="submission" date="2022-11" db="UniProtKB">
        <authorList>
            <consortium name="WormBaseParasite"/>
        </authorList>
    </citation>
    <scope>IDENTIFICATION</scope>
</reference>
<dbReference type="WBParaSite" id="PDA_v2.g2852.t1">
    <property type="protein sequence ID" value="PDA_v2.g2852.t1"/>
    <property type="gene ID" value="PDA_v2.g2852"/>
</dbReference>
<organism evidence="2 3">
    <name type="scientific">Panagrolaimus davidi</name>
    <dbReference type="NCBI Taxonomy" id="227884"/>
    <lineage>
        <taxon>Eukaryota</taxon>
        <taxon>Metazoa</taxon>
        <taxon>Ecdysozoa</taxon>
        <taxon>Nematoda</taxon>
        <taxon>Chromadorea</taxon>
        <taxon>Rhabditida</taxon>
        <taxon>Tylenchina</taxon>
        <taxon>Panagrolaimomorpha</taxon>
        <taxon>Panagrolaimoidea</taxon>
        <taxon>Panagrolaimidae</taxon>
        <taxon>Panagrolaimus</taxon>
    </lineage>
</organism>
<evidence type="ECO:0000313" key="2">
    <source>
        <dbReference type="Proteomes" id="UP000887578"/>
    </source>
</evidence>
<feature type="signal peptide" evidence="1">
    <location>
        <begin position="1"/>
        <end position="19"/>
    </location>
</feature>
<proteinExistence type="predicted"/>
<sequence length="69" mass="7876">MAAIKALIICLVLIALGDATRLFASRYHPKIISKDFENLSKNDVEEENVKLPRVCFWVMDIITHCIESE</sequence>
<name>A0A914QMG2_9BILA</name>
<evidence type="ECO:0000256" key="1">
    <source>
        <dbReference type="SAM" id="SignalP"/>
    </source>
</evidence>
<evidence type="ECO:0000313" key="3">
    <source>
        <dbReference type="WBParaSite" id="PDA_v2.g2852.t1"/>
    </source>
</evidence>
<protein>
    <submittedName>
        <fullName evidence="3">Uncharacterized protein</fullName>
    </submittedName>
</protein>
<accession>A0A914QMG2</accession>
<keyword evidence="2" id="KW-1185">Reference proteome</keyword>
<feature type="chain" id="PRO_5036695999" evidence="1">
    <location>
        <begin position="20"/>
        <end position="69"/>
    </location>
</feature>